<accession>A0A811T6P0</accession>
<dbReference type="InterPro" id="IPR050545">
    <property type="entry name" value="Mycobact_MmpL"/>
</dbReference>
<name>A0A811T6P0_9EURY</name>
<proteinExistence type="predicted"/>
<dbReference type="PANTHER" id="PTHR33406">
    <property type="entry name" value="MEMBRANE PROTEIN MJ1562-RELATED"/>
    <property type="match status" value="1"/>
</dbReference>
<comment type="subcellular location">
    <subcellularLocation>
        <location evidence="1">Cell membrane</location>
        <topology evidence="1">Multi-pass membrane protein</topology>
    </subcellularLocation>
</comment>
<organism evidence="8 10">
    <name type="scientific">Candidatus Argoarchaeum ethanivorans</name>
    <dbReference type="NCBI Taxonomy" id="2608793"/>
    <lineage>
        <taxon>Archaea</taxon>
        <taxon>Methanobacteriati</taxon>
        <taxon>Methanobacteriota</taxon>
        <taxon>Stenosarchaea group</taxon>
        <taxon>Methanomicrobia</taxon>
        <taxon>Methanosarcinales</taxon>
        <taxon>Methanosarcinales incertae sedis</taxon>
        <taxon>GOM Arc I cluster</taxon>
        <taxon>Candidatus Argoarchaeum</taxon>
    </lineage>
</organism>
<gene>
    <name evidence="8" type="ORF">EMLJLAPB_00091</name>
    <name evidence="9" type="ORF">LAKADJCE_00727</name>
</gene>
<keyword evidence="2" id="KW-1003">Cell membrane</keyword>
<keyword evidence="4 6" id="KW-1133">Transmembrane helix</keyword>
<evidence type="ECO:0000259" key="7">
    <source>
        <dbReference type="PROSITE" id="PS50156"/>
    </source>
</evidence>
<dbReference type="PROSITE" id="PS50156">
    <property type="entry name" value="SSD"/>
    <property type="match status" value="1"/>
</dbReference>
<evidence type="ECO:0000256" key="4">
    <source>
        <dbReference type="ARBA" id="ARBA00022989"/>
    </source>
</evidence>
<sequence length="393" mass="43751">MPTLFDKVLIAIARCQKKYTRELMVIIILITILLGSGLKDMTINSDVRSEMPGDLPIFKLNDRINDKFGGQDTVVIAVKIDESVNSKKAVRDIRDSQVIESLLFLDESLRDESMVQSVTSPASFFRSMDEISDDNVSLVIEKNPAIEKFFSRDYRMTLMYVSADIGSDDVKIQSFIDIVHEKIDYTPKPPGVKFGTTGSPVLRVSIFDLLKSDALTTLLIAACIILLLLFVMEQSFTRGLLIFIPLSLGLIWTMGTLGWLGIPLSIATVCLSSMILGLGVEYGVFMVTRYKEERDKGRNQSDSVETAVHGIGTAIIGSGLTTIVGFGVLSFSSVPMMQHLGQTLALGIFYSLMAALFANPVLMILEEDFEHHRTEKLLKRFAAKREIHVRRPR</sequence>
<dbReference type="PANTHER" id="PTHR33406:SF13">
    <property type="entry name" value="MEMBRANE PROTEIN YDFJ"/>
    <property type="match status" value="1"/>
</dbReference>
<evidence type="ECO:0000313" key="8">
    <source>
        <dbReference type="EMBL" id="CAD6491263.1"/>
    </source>
</evidence>
<dbReference type="Proteomes" id="UP000612009">
    <property type="component" value="Unassembled WGS sequence"/>
</dbReference>
<keyword evidence="3 6" id="KW-0812">Transmembrane</keyword>
<feature type="transmembrane region" description="Helical" evidence="6">
    <location>
        <begin position="21"/>
        <end position="38"/>
    </location>
</feature>
<feature type="transmembrane region" description="Helical" evidence="6">
    <location>
        <begin position="266"/>
        <end position="287"/>
    </location>
</feature>
<evidence type="ECO:0000256" key="6">
    <source>
        <dbReference type="SAM" id="Phobius"/>
    </source>
</evidence>
<feature type="transmembrane region" description="Helical" evidence="6">
    <location>
        <begin position="308"/>
        <end position="332"/>
    </location>
</feature>
<dbReference type="Pfam" id="PF03176">
    <property type="entry name" value="MMPL"/>
    <property type="match status" value="1"/>
</dbReference>
<evidence type="ECO:0000256" key="3">
    <source>
        <dbReference type="ARBA" id="ARBA00022692"/>
    </source>
</evidence>
<evidence type="ECO:0000256" key="5">
    <source>
        <dbReference type="ARBA" id="ARBA00023136"/>
    </source>
</evidence>
<feature type="domain" description="SSD" evidence="7">
    <location>
        <begin position="248"/>
        <end position="365"/>
    </location>
</feature>
<evidence type="ECO:0000313" key="10">
    <source>
        <dbReference type="Proteomes" id="UP000634805"/>
    </source>
</evidence>
<dbReference type="InterPro" id="IPR004869">
    <property type="entry name" value="MMPL_dom"/>
</dbReference>
<feature type="transmembrane region" description="Helical" evidence="6">
    <location>
        <begin position="214"/>
        <end position="232"/>
    </location>
</feature>
<feature type="transmembrane region" description="Helical" evidence="6">
    <location>
        <begin position="239"/>
        <end position="260"/>
    </location>
</feature>
<dbReference type="Gene3D" id="1.20.1640.10">
    <property type="entry name" value="Multidrug efflux transporter AcrB transmembrane domain"/>
    <property type="match status" value="1"/>
</dbReference>
<dbReference type="EMBL" id="CAJHIS010000002">
    <property type="protein sequence ID" value="CAD6491263.1"/>
    <property type="molecule type" value="Genomic_DNA"/>
</dbReference>
<comment type="caution">
    <text evidence="8">The sequence shown here is derived from an EMBL/GenBank/DDBJ whole genome shotgun (WGS) entry which is preliminary data.</text>
</comment>
<evidence type="ECO:0000256" key="1">
    <source>
        <dbReference type="ARBA" id="ARBA00004651"/>
    </source>
</evidence>
<dbReference type="GO" id="GO:0005886">
    <property type="term" value="C:plasma membrane"/>
    <property type="evidence" value="ECO:0007669"/>
    <property type="project" value="UniProtKB-SubCell"/>
</dbReference>
<feature type="transmembrane region" description="Helical" evidence="6">
    <location>
        <begin position="344"/>
        <end position="365"/>
    </location>
</feature>
<dbReference type="AlphaFoldDB" id="A0A811T6P0"/>
<dbReference type="Proteomes" id="UP000634805">
    <property type="component" value="Unassembled WGS sequence"/>
</dbReference>
<evidence type="ECO:0000256" key="2">
    <source>
        <dbReference type="ARBA" id="ARBA00022475"/>
    </source>
</evidence>
<reference evidence="8" key="1">
    <citation type="submission" date="2020-10" db="EMBL/GenBank/DDBJ databases">
        <authorList>
            <person name="Hahn C.J."/>
            <person name="Laso-Perez R."/>
            <person name="Vulcano F."/>
            <person name="Vaziourakis K.-M."/>
            <person name="Stokke R."/>
            <person name="Steen I.H."/>
            <person name="Teske A."/>
            <person name="Boetius A."/>
            <person name="Liebeke M."/>
            <person name="Amann R."/>
            <person name="Knittel K."/>
        </authorList>
    </citation>
    <scope>NUCLEOTIDE SEQUENCE</scope>
    <source>
        <strain evidence="8">Gfbio:e3339647-f889-4370-9287-4fb5cb688e4c:AG392D22_GoMArc1</strain>
        <strain evidence="9">Gfbio:e3339647-f889-4370-9287-4fb5cb688e4c:AG392J18_GoMArc1</strain>
    </source>
</reference>
<evidence type="ECO:0000313" key="9">
    <source>
        <dbReference type="EMBL" id="CAD6494368.1"/>
    </source>
</evidence>
<keyword evidence="5 6" id="KW-0472">Membrane</keyword>
<dbReference type="EMBL" id="CAJHIR010000046">
    <property type="protein sequence ID" value="CAD6494368.1"/>
    <property type="molecule type" value="Genomic_DNA"/>
</dbReference>
<dbReference type="SUPFAM" id="SSF82866">
    <property type="entry name" value="Multidrug efflux transporter AcrB transmembrane domain"/>
    <property type="match status" value="1"/>
</dbReference>
<protein>
    <submittedName>
        <fullName evidence="8">MMPL family protein</fullName>
    </submittedName>
</protein>
<dbReference type="InterPro" id="IPR000731">
    <property type="entry name" value="SSD"/>
</dbReference>